<feature type="transmembrane region" description="Helical" evidence="2">
    <location>
        <begin position="155"/>
        <end position="176"/>
    </location>
</feature>
<feature type="transmembrane region" description="Helical" evidence="2">
    <location>
        <begin position="125"/>
        <end position="143"/>
    </location>
</feature>
<dbReference type="Gene3D" id="1.10.287.110">
    <property type="entry name" value="DnaJ domain"/>
    <property type="match status" value="1"/>
</dbReference>
<comment type="caution">
    <text evidence="4">The sequence shown here is derived from an EMBL/GenBank/DDBJ whole genome shotgun (WGS) entry which is preliminary data.</text>
</comment>
<dbReference type="SMART" id="SM00271">
    <property type="entry name" value="DnaJ"/>
    <property type="match status" value="1"/>
</dbReference>
<dbReference type="InterPro" id="IPR001623">
    <property type="entry name" value="DnaJ_domain"/>
</dbReference>
<dbReference type="PROSITE" id="PS50076">
    <property type="entry name" value="DNAJ_2"/>
    <property type="match status" value="1"/>
</dbReference>
<dbReference type="SUPFAM" id="SSF46565">
    <property type="entry name" value="Chaperone J-domain"/>
    <property type="match status" value="1"/>
</dbReference>
<dbReference type="Proteomes" id="UP001155010">
    <property type="component" value="Unassembled WGS sequence"/>
</dbReference>
<name>A0A9X2TB42_9BACT</name>
<reference evidence="4" key="1">
    <citation type="submission" date="2022-08" db="EMBL/GenBank/DDBJ databases">
        <title>Genomic Encyclopedia of Type Strains, Phase V (KMG-V): Genome sequencing to study the core and pangenomes of soil and plant-associated prokaryotes.</title>
        <authorList>
            <person name="Whitman W."/>
        </authorList>
    </citation>
    <scope>NUCLEOTIDE SEQUENCE</scope>
    <source>
        <strain evidence="4">0</strain>
        <strain evidence="5">SP2017</strain>
    </source>
</reference>
<dbReference type="AlphaFoldDB" id="A0A9X2TB42"/>
<evidence type="ECO:0000313" key="4">
    <source>
        <dbReference type="EMBL" id="MCS3676920.1"/>
    </source>
</evidence>
<sequence length="183" mass="20570">MSTYHDILGINPGASQEEIKHAFRRRALECHPDQADEGEKEEAQREFLRVREAFETLSDSEDERWSRGARNGDSSDDEGASGRGRRRSFAERWRSAEKVRVRKEVVDRVSGLSGEYRLIREKNKITIPACAVLTVSVFLYDPLTMHGTGLFLFDVLLVGLVGSACGFALGSVWAYAEIFLTGR</sequence>
<accession>A0A9X2TB42</accession>
<dbReference type="CDD" id="cd06257">
    <property type="entry name" value="DnaJ"/>
    <property type="match status" value="1"/>
</dbReference>
<evidence type="ECO:0000256" key="1">
    <source>
        <dbReference type="SAM" id="MobiDB-lite"/>
    </source>
</evidence>
<dbReference type="Proteomes" id="UP001155027">
    <property type="component" value="Unassembled WGS sequence"/>
</dbReference>
<protein>
    <recommendedName>
        <fullName evidence="3">J domain-containing protein</fullName>
    </recommendedName>
</protein>
<feature type="region of interest" description="Disordered" evidence="1">
    <location>
        <begin position="57"/>
        <end position="88"/>
    </location>
</feature>
<dbReference type="EMBL" id="JANUAU010000002">
    <property type="protein sequence ID" value="MCS3676920.1"/>
    <property type="molecule type" value="Genomic_DNA"/>
</dbReference>
<keyword evidence="2" id="KW-0812">Transmembrane</keyword>
<evidence type="ECO:0000256" key="2">
    <source>
        <dbReference type="SAM" id="Phobius"/>
    </source>
</evidence>
<evidence type="ECO:0000313" key="6">
    <source>
        <dbReference type="Proteomes" id="UP001155027"/>
    </source>
</evidence>
<dbReference type="RefSeq" id="WP_011404352.1">
    <property type="nucleotide sequence ID" value="NZ_CALTRY010000022.1"/>
</dbReference>
<gene>
    <name evidence="4" type="ORF">GGP71_000827</name>
    <name evidence="5" type="ORF">GGP83_000579</name>
</gene>
<evidence type="ECO:0000259" key="3">
    <source>
        <dbReference type="PROSITE" id="PS50076"/>
    </source>
</evidence>
<dbReference type="PRINTS" id="PR00625">
    <property type="entry name" value="JDOMAIN"/>
</dbReference>
<dbReference type="InterPro" id="IPR050817">
    <property type="entry name" value="DjlA_DnaK_co-chaperone"/>
</dbReference>
<keyword evidence="2" id="KW-0472">Membrane</keyword>
<dbReference type="EMBL" id="JANUBB010000002">
    <property type="protein sequence ID" value="MCS3950645.1"/>
    <property type="molecule type" value="Genomic_DNA"/>
</dbReference>
<proteinExistence type="predicted"/>
<dbReference type="PANTHER" id="PTHR24074">
    <property type="entry name" value="CO-CHAPERONE PROTEIN DJLA"/>
    <property type="match status" value="1"/>
</dbReference>
<dbReference type="InterPro" id="IPR036869">
    <property type="entry name" value="J_dom_sf"/>
</dbReference>
<evidence type="ECO:0000313" key="5">
    <source>
        <dbReference type="EMBL" id="MCS3950645.1"/>
    </source>
</evidence>
<keyword evidence="2" id="KW-1133">Transmembrane helix</keyword>
<feature type="domain" description="J" evidence="3">
    <location>
        <begin position="3"/>
        <end position="62"/>
    </location>
</feature>
<organism evidence="4 6">
    <name type="scientific">Salinibacter ruber</name>
    <dbReference type="NCBI Taxonomy" id="146919"/>
    <lineage>
        <taxon>Bacteria</taxon>
        <taxon>Pseudomonadati</taxon>
        <taxon>Rhodothermota</taxon>
        <taxon>Rhodothermia</taxon>
        <taxon>Rhodothermales</taxon>
        <taxon>Salinibacteraceae</taxon>
        <taxon>Salinibacter</taxon>
    </lineage>
</organism>
<dbReference type="Pfam" id="PF00226">
    <property type="entry name" value="DnaJ"/>
    <property type="match status" value="1"/>
</dbReference>